<proteinExistence type="predicted"/>
<dbReference type="InterPro" id="IPR052050">
    <property type="entry name" value="SecEffector_AnkRepeat"/>
</dbReference>
<evidence type="ECO:0008006" key="3">
    <source>
        <dbReference type="Google" id="ProtNLM"/>
    </source>
</evidence>
<dbReference type="Gene3D" id="1.25.40.20">
    <property type="entry name" value="Ankyrin repeat-containing domain"/>
    <property type="match status" value="2"/>
</dbReference>
<dbReference type="PANTHER" id="PTHR46586">
    <property type="entry name" value="ANKYRIN REPEAT-CONTAINING PROTEIN"/>
    <property type="match status" value="1"/>
</dbReference>
<name>A0A6G0WDZ4_9STRA</name>
<protein>
    <recommendedName>
        <fullName evidence="3">Ankyrin repeat-containing domain</fullName>
    </recommendedName>
</protein>
<dbReference type="EMBL" id="VJMJ01000240">
    <property type="protein sequence ID" value="KAF0725519.1"/>
    <property type="molecule type" value="Genomic_DNA"/>
</dbReference>
<evidence type="ECO:0000313" key="2">
    <source>
        <dbReference type="Proteomes" id="UP000481153"/>
    </source>
</evidence>
<sequence length="191" mass="21296">MANTPHRCSQEAMDEAASNGHFAIVDFLFNKADLFWSKSAMDMAAANGHLVMVEYLDEGGIEGCTSNAMTDAASNGHLGIVVYLDRNVHRVPWKDEALEEAAGNGHLAVVKYLVERRVCMITDKAIFWATKRGHTGVLAYLMAKKYIFSTPTQTNYWHTVLPQVTVARQEATVPDWIQDYSFSDSDDGQYI</sequence>
<accession>A0A6G0WDZ4</accession>
<organism evidence="1 2">
    <name type="scientific">Aphanomyces euteiches</name>
    <dbReference type="NCBI Taxonomy" id="100861"/>
    <lineage>
        <taxon>Eukaryota</taxon>
        <taxon>Sar</taxon>
        <taxon>Stramenopiles</taxon>
        <taxon>Oomycota</taxon>
        <taxon>Saprolegniomycetes</taxon>
        <taxon>Saprolegniales</taxon>
        <taxon>Verrucalvaceae</taxon>
        <taxon>Aphanomyces</taxon>
    </lineage>
</organism>
<dbReference type="InterPro" id="IPR002110">
    <property type="entry name" value="Ankyrin_rpt"/>
</dbReference>
<reference evidence="1 2" key="1">
    <citation type="submission" date="2019-07" db="EMBL/GenBank/DDBJ databases">
        <title>Genomics analysis of Aphanomyces spp. identifies a new class of oomycete effector associated with host adaptation.</title>
        <authorList>
            <person name="Gaulin E."/>
        </authorList>
    </citation>
    <scope>NUCLEOTIDE SEQUENCE [LARGE SCALE GENOMIC DNA]</scope>
    <source>
        <strain evidence="1 2">ATCC 201684</strain>
    </source>
</reference>
<dbReference type="SUPFAM" id="SSF48403">
    <property type="entry name" value="Ankyrin repeat"/>
    <property type="match status" value="1"/>
</dbReference>
<keyword evidence="2" id="KW-1185">Reference proteome</keyword>
<comment type="caution">
    <text evidence="1">The sequence shown here is derived from an EMBL/GenBank/DDBJ whole genome shotgun (WGS) entry which is preliminary data.</text>
</comment>
<dbReference type="Pfam" id="PF12796">
    <property type="entry name" value="Ank_2"/>
    <property type="match status" value="1"/>
</dbReference>
<gene>
    <name evidence="1" type="ORF">Ae201684_016031</name>
</gene>
<dbReference type="VEuPathDB" id="FungiDB:AeMF1_019246"/>
<dbReference type="InterPro" id="IPR036770">
    <property type="entry name" value="Ankyrin_rpt-contain_sf"/>
</dbReference>
<evidence type="ECO:0000313" key="1">
    <source>
        <dbReference type="EMBL" id="KAF0725519.1"/>
    </source>
</evidence>
<dbReference type="Proteomes" id="UP000481153">
    <property type="component" value="Unassembled WGS sequence"/>
</dbReference>
<dbReference type="PANTHER" id="PTHR46586:SF3">
    <property type="entry name" value="ANKYRIN REPEAT-CONTAINING PROTEIN"/>
    <property type="match status" value="1"/>
</dbReference>
<dbReference type="AlphaFoldDB" id="A0A6G0WDZ4"/>